<dbReference type="VEuPathDB" id="VectorBase:SCAU009112"/>
<dbReference type="STRING" id="35570.A0A1I8PL62"/>
<feature type="compositionally biased region" description="Low complexity" evidence="5">
    <location>
        <begin position="94"/>
        <end position="112"/>
    </location>
</feature>
<dbReference type="KEGG" id="scac:106085770"/>
<dbReference type="GO" id="GO:0000981">
    <property type="term" value="F:DNA-binding transcription factor activity, RNA polymerase II-specific"/>
    <property type="evidence" value="ECO:0007669"/>
    <property type="project" value="TreeGrafter"/>
</dbReference>
<evidence type="ECO:0000256" key="3">
    <source>
        <dbReference type="ARBA" id="ARBA00023163"/>
    </source>
</evidence>
<dbReference type="InterPro" id="IPR051732">
    <property type="entry name" value="USF"/>
</dbReference>
<dbReference type="SUPFAM" id="SSF47459">
    <property type="entry name" value="HLH, helix-loop-helix DNA-binding domain"/>
    <property type="match status" value="1"/>
</dbReference>
<dbReference type="PANTHER" id="PTHR46117:SF3">
    <property type="entry name" value="FI24210P1"/>
    <property type="match status" value="1"/>
</dbReference>
<evidence type="ECO:0000259" key="6">
    <source>
        <dbReference type="PROSITE" id="PS50888"/>
    </source>
</evidence>
<evidence type="ECO:0000313" key="8">
    <source>
        <dbReference type="Proteomes" id="UP000095300"/>
    </source>
</evidence>
<dbReference type="InterPro" id="IPR011598">
    <property type="entry name" value="bHLH_dom"/>
</dbReference>
<dbReference type="Pfam" id="PF00010">
    <property type="entry name" value="HLH"/>
    <property type="match status" value="1"/>
</dbReference>
<gene>
    <name evidence="7" type="primary">106085770</name>
</gene>
<dbReference type="GO" id="GO:0000978">
    <property type="term" value="F:RNA polymerase II cis-regulatory region sequence-specific DNA binding"/>
    <property type="evidence" value="ECO:0007669"/>
    <property type="project" value="TreeGrafter"/>
</dbReference>
<evidence type="ECO:0000313" key="7">
    <source>
        <dbReference type="EnsemblMetazoa" id="SCAU009112-PA"/>
    </source>
</evidence>
<dbReference type="SMART" id="SM00353">
    <property type="entry name" value="HLH"/>
    <property type="match status" value="1"/>
</dbReference>
<dbReference type="PROSITE" id="PS50888">
    <property type="entry name" value="BHLH"/>
    <property type="match status" value="1"/>
</dbReference>
<protein>
    <recommendedName>
        <fullName evidence="6">BHLH domain-containing protein</fullName>
    </recommendedName>
</protein>
<proteinExistence type="predicted"/>
<dbReference type="GO" id="GO:0046983">
    <property type="term" value="F:protein dimerization activity"/>
    <property type="evidence" value="ECO:0007669"/>
    <property type="project" value="InterPro"/>
</dbReference>
<evidence type="ECO:0000256" key="1">
    <source>
        <dbReference type="ARBA" id="ARBA00004123"/>
    </source>
</evidence>
<feature type="region of interest" description="Disordered" evidence="5">
    <location>
        <begin position="90"/>
        <end position="112"/>
    </location>
</feature>
<name>A0A1I8PL62_STOCA</name>
<dbReference type="OrthoDB" id="690068at2759"/>
<keyword evidence="2" id="KW-0805">Transcription regulation</keyword>
<dbReference type="GO" id="GO:0005634">
    <property type="term" value="C:nucleus"/>
    <property type="evidence" value="ECO:0007669"/>
    <property type="project" value="UniProtKB-SubCell"/>
</dbReference>
<evidence type="ECO:0000256" key="5">
    <source>
        <dbReference type="SAM" id="MobiDB-lite"/>
    </source>
</evidence>
<feature type="compositionally biased region" description="Low complexity" evidence="5">
    <location>
        <begin position="417"/>
        <end position="438"/>
    </location>
</feature>
<reference evidence="7" key="1">
    <citation type="submission" date="2020-05" db="UniProtKB">
        <authorList>
            <consortium name="EnsemblMetazoa"/>
        </authorList>
    </citation>
    <scope>IDENTIFICATION</scope>
    <source>
        <strain evidence="7">USDA</strain>
    </source>
</reference>
<feature type="region of interest" description="Disordered" evidence="5">
    <location>
        <begin position="410"/>
        <end position="438"/>
    </location>
</feature>
<comment type="subcellular location">
    <subcellularLocation>
        <location evidence="1">Nucleus</location>
    </subcellularLocation>
</comment>
<keyword evidence="3" id="KW-0804">Transcription</keyword>
<keyword evidence="8" id="KW-1185">Reference proteome</keyword>
<dbReference type="Proteomes" id="UP000095300">
    <property type="component" value="Unassembled WGS sequence"/>
</dbReference>
<keyword evidence="4" id="KW-0539">Nucleus</keyword>
<dbReference type="AlphaFoldDB" id="A0A1I8PL62"/>
<sequence length="512" mass="55811">MFTIMDSQNRKRARMVNSPASHNDCLQGIAASTGSGSTTLAIGGQSFILSNAGTSSSLPANILLSICDDNSDESEEYIIDSSVLQQIKQESNVATQTTPSSNTTQQQQQPASAQLLTTVPQYRIINQSSGKSLLNHNNNTSFTSTTAPTTTLVSSIPAMQLSSGCEIYVIKEVVEQQPPKQLLADTAIPGKLLGNTGNTIKLEPISPASAATAAGSLQILRTSSSATSSNTHAQTQPQQQSIASNLCQNSIVVNTTDLSPQPEQDSTKRSLILEAYKKRDDKRRATHNEVERRRRDKINSWIFKLKEMLPSDMNNVVGTTHTKDGLNNTNATSTLSPTSRLLIQQGSTTPTTTRTPPSDSKSQILIKACEYIKSMQEEIQSLRECLTENENLRLSNQLLQDELNNLRNKQQTRQHKNLNNNNNNINSNNNNNRSSNNALLLNTQSDDDECELTLNSLNTTYANVQLFSPNSNLAAMIGPTTINTTTTTSASATSNSGIIYAKRELIIRDYVD</sequence>
<feature type="domain" description="BHLH" evidence="6">
    <location>
        <begin position="282"/>
        <end position="375"/>
    </location>
</feature>
<dbReference type="EnsemblMetazoa" id="SCAU009112-RA">
    <property type="protein sequence ID" value="SCAU009112-PA"/>
    <property type="gene ID" value="SCAU009112"/>
</dbReference>
<dbReference type="Gene3D" id="4.10.280.10">
    <property type="entry name" value="Helix-loop-helix DNA-binding domain"/>
    <property type="match status" value="1"/>
</dbReference>
<evidence type="ECO:0000256" key="4">
    <source>
        <dbReference type="ARBA" id="ARBA00023242"/>
    </source>
</evidence>
<feature type="region of interest" description="Disordered" evidence="5">
    <location>
        <begin position="1"/>
        <end position="21"/>
    </location>
</feature>
<dbReference type="InterPro" id="IPR036638">
    <property type="entry name" value="HLH_DNA-bd_sf"/>
</dbReference>
<organism evidence="7 8">
    <name type="scientific">Stomoxys calcitrans</name>
    <name type="common">Stable fly</name>
    <name type="synonym">Conops calcitrans</name>
    <dbReference type="NCBI Taxonomy" id="35570"/>
    <lineage>
        <taxon>Eukaryota</taxon>
        <taxon>Metazoa</taxon>
        <taxon>Ecdysozoa</taxon>
        <taxon>Arthropoda</taxon>
        <taxon>Hexapoda</taxon>
        <taxon>Insecta</taxon>
        <taxon>Pterygota</taxon>
        <taxon>Neoptera</taxon>
        <taxon>Endopterygota</taxon>
        <taxon>Diptera</taxon>
        <taxon>Brachycera</taxon>
        <taxon>Muscomorpha</taxon>
        <taxon>Muscoidea</taxon>
        <taxon>Muscidae</taxon>
        <taxon>Stomoxys</taxon>
    </lineage>
</organism>
<dbReference type="PANTHER" id="PTHR46117">
    <property type="entry name" value="FI24210P1"/>
    <property type="match status" value="1"/>
</dbReference>
<accession>A0A1I8PL62</accession>
<evidence type="ECO:0000256" key="2">
    <source>
        <dbReference type="ARBA" id="ARBA00023015"/>
    </source>
</evidence>